<gene>
    <name evidence="8" type="ORF">Q7514_16205</name>
</gene>
<dbReference type="SMART" id="SM00861">
    <property type="entry name" value="Transket_pyr"/>
    <property type="match status" value="1"/>
</dbReference>
<proteinExistence type="predicted"/>
<feature type="domain" description="Transketolase-like pyrimidine-binding" evidence="7">
    <location>
        <begin position="389"/>
        <end position="564"/>
    </location>
</feature>
<evidence type="ECO:0000256" key="3">
    <source>
        <dbReference type="ARBA" id="ARBA00022532"/>
    </source>
</evidence>
<comment type="catalytic activity">
    <reaction evidence="6">
        <text>N(6)-[(R)-lipoyl]-L-lysyl-[protein] + 2-oxoglutarate + H(+) = N(6)-[(R)-S(8)-succinyldihydrolipoyl]-L-lysyl-[protein] + CO2</text>
        <dbReference type="Rhea" id="RHEA:12188"/>
        <dbReference type="Rhea" id="RHEA-COMP:10474"/>
        <dbReference type="Rhea" id="RHEA-COMP:20092"/>
        <dbReference type="ChEBI" id="CHEBI:15378"/>
        <dbReference type="ChEBI" id="CHEBI:16526"/>
        <dbReference type="ChEBI" id="CHEBI:16810"/>
        <dbReference type="ChEBI" id="CHEBI:83099"/>
        <dbReference type="ChEBI" id="CHEBI:83120"/>
        <dbReference type="EC" id="1.2.4.2"/>
    </reaction>
</comment>
<keyword evidence="4" id="KW-0560">Oxidoreductase</keyword>
<evidence type="ECO:0000313" key="9">
    <source>
        <dbReference type="Proteomes" id="UP001336020"/>
    </source>
</evidence>
<sequence length="726" mass="76570">MQRTDVHTVRPVVRLESSSGSDIAAQDSTSLARLLFVMQVIRSFEMALLQASNDGRLHGPVHTSVGQEIVPATLLAYTRPGDWVFGGHRSHHHLIGQALSRLLPTDWNAATDTVPESVHHFLTAAMAEIVGCEGGLEGGVGGSMHLRAPGIGFGGTSAIVGGAIPLAAGAALSAKLRTTDGAAVCFIGDGALNQGVFHETANLSGLLSLPLLIVVENNGYAEATTPSEASALPALASQGAAHGMAAWQVHGDDPAALLAAAAECWSVIREGLPAMIEVITYRHFDHTGPHPGSKAGYRSVEEEADAWRRDPLESIPPILRTHGLLDSVQVRQVIGSAHALIDTIADDVSARQVASHSLDVASLLRSQEPLADATCNMREHSPQLPAGPYRFRESIAAGIANALRTRTDVVFLGEEVGKPGGILWQAGLLGAGRSLPRVINMPISEAGFVGLGGGLAMTGMRPIVELMYGSFVLVAADQLFNHIGAVRALYGGNASAPVIVRTKVPYGRGYGAQHGLNPVALFASFPGWRIAAPATPQEWLGTFNSALECEDPVLILEFTELYDEKFDVTPAEFTTSLPLWGHNRIRSGSDATIVTYGLGVSLATQAADLLAAAGTQVEIIDLRALDMLSIDVAGLRRALSRTGHGLFVEPSPQSHTIAPRLWAEIGQVDGLVLKSLSCADVQPVARALEAQALIDVKDIVQAIEEIKCCSTVEDAQHNRVGSGVRE</sequence>
<dbReference type="RefSeq" id="WP_330134313.1">
    <property type="nucleotide sequence ID" value="NZ_JAUTXY010000007.1"/>
</dbReference>
<dbReference type="EC" id="2.3.1.61" evidence="2"/>
<dbReference type="PANTHER" id="PTHR11516:SF60">
    <property type="entry name" value="PYRUVATE DEHYDROGENASE E1 COMPONENT SUBUNIT ALPHA"/>
    <property type="match status" value="1"/>
</dbReference>
<keyword evidence="3" id="KW-0816">Tricarboxylic acid cycle</keyword>
<evidence type="ECO:0000259" key="7">
    <source>
        <dbReference type="SMART" id="SM00861"/>
    </source>
</evidence>
<evidence type="ECO:0000256" key="1">
    <source>
        <dbReference type="ARBA" id="ARBA00001964"/>
    </source>
</evidence>
<dbReference type="SUPFAM" id="SSF52518">
    <property type="entry name" value="Thiamin diphosphate-binding fold (THDP-binding)"/>
    <property type="match status" value="2"/>
</dbReference>
<dbReference type="InterPro" id="IPR033248">
    <property type="entry name" value="Transketolase_C"/>
</dbReference>
<dbReference type="SUPFAM" id="SSF52922">
    <property type="entry name" value="TK C-terminal domain-like"/>
    <property type="match status" value="1"/>
</dbReference>
<name>A0ABU7LBY8_9NOCA</name>
<reference evidence="8 9" key="1">
    <citation type="submission" date="2023-07" db="EMBL/GenBank/DDBJ databases">
        <authorList>
            <person name="Girao M."/>
            <person name="Carvalho M.F."/>
        </authorList>
    </citation>
    <scope>NUCLEOTIDE SEQUENCE [LARGE SCALE GENOMIC DNA]</scope>
    <source>
        <strain evidence="8 9">YIM65754</strain>
    </source>
</reference>
<evidence type="ECO:0000256" key="5">
    <source>
        <dbReference type="ARBA" id="ARBA00023052"/>
    </source>
</evidence>
<dbReference type="InterPro" id="IPR050642">
    <property type="entry name" value="PDH_E1_Alpha_Subunit"/>
</dbReference>
<evidence type="ECO:0000256" key="4">
    <source>
        <dbReference type="ARBA" id="ARBA00023002"/>
    </source>
</evidence>
<dbReference type="InterPro" id="IPR005475">
    <property type="entry name" value="Transketolase-like_Pyr-bd"/>
</dbReference>
<dbReference type="PANTHER" id="PTHR11516">
    <property type="entry name" value="PYRUVATE DEHYDROGENASE E1 COMPONENT, ALPHA SUBUNIT BACTERIAL AND ORGANELLAR"/>
    <property type="match status" value="1"/>
</dbReference>
<dbReference type="Pfam" id="PF00676">
    <property type="entry name" value="E1_dh"/>
    <property type="match status" value="1"/>
</dbReference>
<dbReference type="Gene3D" id="3.40.50.970">
    <property type="match status" value="2"/>
</dbReference>
<dbReference type="EMBL" id="JAUTXY010000007">
    <property type="protein sequence ID" value="MEE2059066.1"/>
    <property type="molecule type" value="Genomic_DNA"/>
</dbReference>
<dbReference type="InterPro" id="IPR029061">
    <property type="entry name" value="THDP-binding"/>
</dbReference>
<keyword evidence="9" id="KW-1185">Reference proteome</keyword>
<dbReference type="InterPro" id="IPR001017">
    <property type="entry name" value="DH_E1"/>
</dbReference>
<comment type="cofactor">
    <cofactor evidence="1">
        <name>thiamine diphosphate</name>
        <dbReference type="ChEBI" id="CHEBI:58937"/>
    </cofactor>
</comment>
<evidence type="ECO:0000256" key="6">
    <source>
        <dbReference type="ARBA" id="ARBA00051911"/>
    </source>
</evidence>
<organism evidence="8 9">
    <name type="scientific">Rhodococcus artemisiae</name>
    <dbReference type="NCBI Taxonomy" id="714159"/>
    <lineage>
        <taxon>Bacteria</taxon>
        <taxon>Bacillati</taxon>
        <taxon>Actinomycetota</taxon>
        <taxon>Actinomycetes</taxon>
        <taxon>Mycobacteriales</taxon>
        <taxon>Nocardiaceae</taxon>
        <taxon>Rhodococcus</taxon>
    </lineage>
</organism>
<evidence type="ECO:0000256" key="2">
    <source>
        <dbReference type="ARBA" id="ARBA00012945"/>
    </source>
</evidence>
<dbReference type="Pfam" id="PF02780">
    <property type="entry name" value="Transketolase_C"/>
    <property type="match status" value="1"/>
</dbReference>
<comment type="caution">
    <text evidence="8">The sequence shown here is derived from an EMBL/GenBank/DDBJ whole genome shotgun (WGS) entry which is preliminary data.</text>
</comment>
<accession>A0ABU7LBY8</accession>
<keyword evidence="5" id="KW-0786">Thiamine pyrophosphate</keyword>
<evidence type="ECO:0000313" key="8">
    <source>
        <dbReference type="EMBL" id="MEE2059066.1"/>
    </source>
</evidence>
<dbReference type="InterPro" id="IPR009014">
    <property type="entry name" value="Transketo_C/PFOR_II"/>
</dbReference>
<protein>
    <recommendedName>
        <fullName evidence="2">dihydrolipoyllysine-residue succinyltransferase</fullName>
        <ecNumber evidence="2">2.3.1.61</ecNumber>
    </recommendedName>
</protein>
<dbReference type="Proteomes" id="UP001336020">
    <property type="component" value="Unassembled WGS sequence"/>
</dbReference>
<dbReference type="Pfam" id="PF02779">
    <property type="entry name" value="Transket_pyr"/>
    <property type="match status" value="1"/>
</dbReference>
<dbReference type="Gene3D" id="3.40.50.920">
    <property type="match status" value="1"/>
</dbReference>